<dbReference type="AlphaFoldDB" id="A0A401QF20"/>
<dbReference type="EMBL" id="BFAA01056532">
    <property type="protein sequence ID" value="GCB83953.1"/>
    <property type="molecule type" value="Genomic_DNA"/>
</dbReference>
<organism evidence="2 3">
    <name type="scientific">Scyliorhinus torazame</name>
    <name type="common">Cloudy catshark</name>
    <name type="synonym">Catulus torazame</name>
    <dbReference type="NCBI Taxonomy" id="75743"/>
    <lineage>
        <taxon>Eukaryota</taxon>
        <taxon>Metazoa</taxon>
        <taxon>Chordata</taxon>
        <taxon>Craniata</taxon>
        <taxon>Vertebrata</taxon>
        <taxon>Chondrichthyes</taxon>
        <taxon>Elasmobranchii</taxon>
        <taxon>Galeomorphii</taxon>
        <taxon>Galeoidea</taxon>
        <taxon>Carcharhiniformes</taxon>
        <taxon>Scyliorhinidae</taxon>
        <taxon>Scyliorhinus</taxon>
    </lineage>
</organism>
<dbReference type="Proteomes" id="UP000288216">
    <property type="component" value="Unassembled WGS sequence"/>
</dbReference>
<dbReference type="GO" id="GO:0032438">
    <property type="term" value="P:melanosome organization"/>
    <property type="evidence" value="ECO:0007669"/>
    <property type="project" value="TreeGrafter"/>
</dbReference>
<accession>A0A401QF20</accession>
<reference evidence="2 3" key="1">
    <citation type="journal article" date="2018" name="Nat. Ecol. Evol.">
        <title>Shark genomes provide insights into elasmobranch evolution and the origin of vertebrates.</title>
        <authorList>
            <person name="Hara Y"/>
            <person name="Yamaguchi K"/>
            <person name="Onimaru K"/>
            <person name="Kadota M"/>
            <person name="Koyanagi M"/>
            <person name="Keeley SD"/>
            <person name="Tatsumi K"/>
            <person name="Tanaka K"/>
            <person name="Motone F"/>
            <person name="Kageyama Y"/>
            <person name="Nozu R"/>
            <person name="Adachi N"/>
            <person name="Nishimura O"/>
            <person name="Nakagawa R"/>
            <person name="Tanegashima C"/>
            <person name="Kiyatake I"/>
            <person name="Matsumoto R"/>
            <person name="Murakumo K"/>
            <person name="Nishida K"/>
            <person name="Terakita A"/>
            <person name="Kuratani S"/>
            <person name="Sato K"/>
            <person name="Hyodo S Kuraku.S."/>
        </authorList>
    </citation>
    <scope>NUCLEOTIDE SEQUENCE [LARGE SCALE GENOMIC DNA]</scope>
</reference>
<feature type="region of interest" description="Disordered" evidence="1">
    <location>
        <begin position="1"/>
        <end position="30"/>
    </location>
</feature>
<dbReference type="GO" id="GO:0012506">
    <property type="term" value="C:vesicle membrane"/>
    <property type="evidence" value="ECO:0007669"/>
    <property type="project" value="TreeGrafter"/>
</dbReference>
<dbReference type="GO" id="GO:1903426">
    <property type="term" value="P:regulation of reactive oxygen species biosynthetic process"/>
    <property type="evidence" value="ECO:0007669"/>
    <property type="project" value="TreeGrafter"/>
</dbReference>
<evidence type="ECO:0000313" key="3">
    <source>
        <dbReference type="Proteomes" id="UP000288216"/>
    </source>
</evidence>
<keyword evidence="3" id="KW-1185">Reference proteome</keyword>
<sequence>MPPSLSKSGSIHSIIDGETAESDGRDLFNDEKIGSLSKDADAPIEDVSLGSEFAPATSFDCLKENTFCEEEKLLRRSVSRDSIFVKPEGLTPDSVPPDFETPFLDPPMMSSVHASIIDSLMSESKKDLIPSDTYHAFLHEQPRSLNDSDDQSVGNRPKLFRDPLQDDTDLFITEHVTSSEDRLKSYSVAFKQELKDVILCISPFITFREPFLLTNKGMKCPTRDYFPEQVYWSPLLHKDIKEIEFRRKKQLLKDLTNLQGLNGNVQAKSTQILPSHDLLSTRITHSLGNNQSLSKLLADYRARGGRIKNKVIDPFMQSKEDNPKTVMKDGEDESQRGQIHNELMWPTK</sequence>
<dbReference type="PANTHER" id="PTHR46715:SF1">
    <property type="entry name" value="1-PHOSPHATIDYLINOSITOL 3-PHOSPHATE 5-KINASE"/>
    <property type="match status" value="1"/>
</dbReference>
<feature type="compositionally biased region" description="Basic and acidic residues" evidence="1">
    <location>
        <begin position="318"/>
        <end position="335"/>
    </location>
</feature>
<comment type="caution">
    <text evidence="2">The sequence shown here is derived from an EMBL/GenBank/DDBJ whole genome shotgun (WGS) entry which is preliminary data.</text>
</comment>
<proteinExistence type="predicted"/>
<protein>
    <submittedName>
        <fullName evidence="2">Uncharacterized protein</fullName>
    </submittedName>
</protein>
<feature type="region of interest" description="Disordered" evidence="1">
    <location>
        <begin position="318"/>
        <end position="348"/>
    </location>
</feature>
<dbReference type="GO" id="GO:0000285">
    <property type="term" value="F:1-phosphatidylinositol-3-phosphate 5-kinase activity"/>
    <property type="evidence" value="ECO:0007669"/>
    <property type="project" value="InterPro"/>
</dbReference>
<evidence type="ECO:0000313" key="2">
    <source>
        <dbReference type="EMBL" id="GCB83953.1"/>
    </source>
</evidence>
<gene>
    <name evidence="2" type="ORF">scyTo_0024802</name>
</gene>
<dbReference type="InterPro" id="IPR043548">
    <property type="entry name" value="PIKfyve"/>
</dbReference>
<dbReference type="GO" id="GO:0052810">
    <property type="term" value="F:1-phosphatidylinositol-5-kinase activity"/>
    <property type="evidence" value="ECO:0007669"/>
    <property type="project" value="TreeGrafter"/>
</dbReference>
<feature type="non-terminal residue" evidence="2">
    <location>
        <position position="348"/>
    </location>
</feature>
<dbReference type="PANTHER" id="PTHR46715">
    <property type="entry name" value="1-PHOSPHATIDYLINOSITOL 3-PHOSPHATE 5-KINASE"/>
    <property type="match status" value="1"/>
</dbReference>
<dbReference type="STRING" id="75743.A0A401QF20"/>
<dbReference type="GO" id="GO:0030593">
    <property type="term" value="P:neutrophil chemotaxis"/>
    <property type="evidence" value="ECO:0007669"/>
    <property type="project" value="TreeGrafter"/>
</dbReference>
<dbReference type="GO" id="GO:0090385">
    <property type="term" value="P:phagosome-lysosome fusion"/>
    <property type="evidence" value="ECO:0007669"/>
    <property type="project" value="TreeGrafter"/>
</dbReference>
<feature type="compositionally biased region" description="Polar residues" evidence="1">
    <location>
        <begin position="1"/>
        <end position="11"/>
    </location>
</feature>
<name>A0A401QF20_SCYTO</name>
<evidence type="ECO:0000256" key="1">
    <source>
        <dbReference type="SAM" id="MobiDB-lite"/>
    </source>
</evidence>
<dbReference type="OrthoDB" id="9369719at2759"/>
<dbReference type="GO" id="GO:0031410">
    <property type="term" value="C:cytoplasmic vesicle"/>
    <property type="evidence" value="ECO:0007669"/>
    <property type="project" value="TreeGrafter"/>
</dbReference>